<reference evidence="12" key="1">
    <citation type="submission" date="2020-01" db="EMBL/GenBank/DDBJ databases">
        <authorList>
            <consortium name="DOE Joint Genome Institute"/>
            <person name="Haridas S."/>
            <person name="Albert R."/>
            <person name="Binder M."/>
            <person name="Bloem J."/>
            <person name="Labutti K."/>
            <person name="Salamov A."/>
            <person name="Andreopoulos B."/>
            <person name="Baker S.E."/>
            <person name="Barry K."/>
            <person name="Bills G."/>
            <person name="Bluhm B.H."/>
            <person name="Cannon C."/>
            <person name="Castanera R."/>
            <person name="Culley D.E."/>
            <person name="Daum C."/>
            <person name="Ezra D."/>
            <person name="Gonzalez J.B."/>
            <person name="Henrissat B."/>
            <person name="Kuo A."/>
            <person name="Liang C."/>
            <person name="Lipzen A."/>
            <person name="Lutzoni F."/>
            <person name="Magnuson J."/>
            <person name="Mondo S."/>
            <person name="Nolan M."/>
            <person name="Ohm R."/>
            <person name="Pangilinan J."/>
            <person name="Park H.-J."/>
            <person name="Ramirez L."/>
            <person name="Alfaro M."/>
            <person name="Sun H."/>
            <person name="Tritt A."/>
            <person name="Yoshinaga Y."/>
            <person name="Zwiers L.-H."/>
            <person name="Turgeon B.G."/>
            <person name="Goodwin S.B."/>
            <person name="Spatafora J.W."/>
            <person name="Crous P.W."/>
            <person name="Grigoriev I.V."/>
        </authorList>
    </citation>
    <scope>NUCLEOTIDE SEQUENCE</scope>
    <source>
        <strain evidence="12">IPT5</strain>
    </source>
</reference>
<dbReference type="Proteomes" id="UP000799423">
    <property type="component" value="Unassembled WGS sequence"/>
</dbReference>
<dbReference type="EMBL" id="MU006290">
    <property type="protein sequence ID" value="KAF2855776.1"/>
    <property type="molecule type" value="Genomic_DNA"/>
</dbReference>
<feature type="chain" id="PRO_5025363945" description="chitinase" evidence="10">
    <location>
        <begin position="20"/>
        <end position="336"/>
    </location>
</feature>
<name>A0A6A7BJT7_9PLEO</name>
<dbReference type="OrthoDB" id="6020543at2759"/>
<evidence type="ECO:0000256" key="7">
    <source>
        <dbReference type="ARBA" id="ARBA00023326"/>
    </source>
</evidence>
<gene>
    <name evidence="12" type="ORF">T440DRAFT_495498</name>
</gene>
<accession>A0A6A7BJT7</accession>
<organism evidence="12 13">
    <name type="scientific">Plenodomus tracheiphilus IPT5</name>
    <dbReference type="NCBI Taxonomy" id="1408161"/>
    <lineage>
        <taxon>Eukaryota</taxon>
        <taxon>Fungi</taxon>
        <taxon>Dikarya</taxon>
        <taxon>Ascomycota</taxon>
        <taxon>Pezizomycotina</taxon>
        <taxon>Dothideomycetes</taxon>
        <taxon>Pleosporomycetidae</taxon>
        <taxon>Pleosporales</taxon>
        <taxon>Pleosporineae</taxon>
        <taxon>Leptosphaeriaceae</taxon>
        <taxon>Plenodomus</taxon>
    </lineage>
</organism>
<dbReference type="PROSITE" id="PS51910">
    <property type="entry name" value="GH18_2"/>
    <property type="match status" value="1"/>
</dbReference>
<evidence type="ECO:0000256" key="10">
    <source>
        <dbReference type="SAM" id="SignalP"/>
    </source>
</evidence>
<dbReference type="InterPro" id="IPR001579">
    <property type="entry name" value="Glyco_hydro_18_chit_AS"/>
</dbReference>
<dbReference type="InterPro" id="IPR017853">
    <property type="entry name" value="GH"/>
</dbReference>
<protein>
    <recommendedName>
        <fullName evidence="2">chitinase</fullName>
        <ecNumber evidence="2">3.2.1.14</ecNumber>
    </recommendedName>
</protein>
<dbReference type="Gene3D" id="3.20.20.80">
    <property type="entry name" value="Glycosidases"/>
    <property type="match status" value="1"/>
</dbReference>
<dbReference type="AlphaFoldDB" id="A0A6A7BJT7"/>
<evidence type="ECO:0000256" key="6">
    <source>
        <dbReference type="ARBA" id="ARBA00023295"/>
    </source>
</evidence>
<dbReference type="PROSITE" id="PS01095">
    <property type="entry name" value="GH18_1"/>
    <property type="match status" value="1"/>
</dbReference>
<dbReference type="InterPro" id="IPR050542">
    <property type="entry name" value="Glycosyl_Hydrlase18_Chitinase"/>
</dbReference>
<proteinExistence type="inferred from homology"/>
<evidence type="ECO:0000256" key="5">
    <source>
        <dbReference type="ARBA" id="ARBA00023277"/>
    </source>
</evidence>
<keyword evidence="5" id="KW-0119">Carbohydrate metabolism</keyword>
<sequence>MLLLSVIYVILSTASVVLAAFDPGVKTNLAVYWGQNSAGSADSQTRLSNYCTDSNINIIPISFLTSMNAAGGQPVLNVANQGGKCTTATEPMKCPEIEEDIKVCQGKGKTILLSLGGDRGAGFNYADEAAAKQGAEKLWKMFGPDQHKNDIIRPFGSAVVDGFDFDFETEFQNAAAFAQGLRDQMRASSRDKTYYLSAAPMCATVPGSGKSVIERVLDQVQLDMVSVQFYNDGNCDVTRNFNFEAWNTWAKTKNTTFLVGLPASSTAARSTSHVAPEKLKDVFGKAKGLEKMGGAMLWDASQAWANDKYHVKVKEALATAALARRHWDVRTFELDG</sequence>
<keyword evidence="13" id="KW-1185">Reference proteome</keyword>
<comment type="similarity">
    <text evidence="9">Belongs to the glycosyl hydrolase 18 family.</text>
</comment>
<keyword evidence="7" id="KW-0624">Polysaccharide degradation</keyword>
<feature type="domain" description="GH18" evidence="11">
    <location>
        <begin position="27"/>
        <end position="320"/>
    </location>
</feature>
<dbReference type="PANTHER" id="PTHR45708:SF49">
    <property type="entry name" value="ENDOCHITINASE"/>
    <property type="match status" value="1"/>
</dbReference>
<dbReference type="GO" id="GO:0000272">
    <property type="term" value="P:polysaccharide catabolic process"/>
    <property type="evidence" value="ECO:0007669"/>
    <property type="project" value="UniProtKB-KW"/>
</dbReference>
<dbReference type="SUPFAM" id="SSF51445">
    <property type="entry name" value="(Trans)glycosidases"/>
    <property type="match status" value="1"/>
</dbReference>
<evidence type="ECO:0000256" key="2">
    <source>
        <dbReference type="ARBA" id="ARBA00012729"/>
    </source>
</evidence>
<feature type="signal peptide" evidence="10">
    <location>
        <begin position="1"/>
        <end position="19"/>
    </location>
</feature>
<evidence type="ECO:0000256" key="4">
    <source>
        <dbReference type="ARBA" id="ARBA00023024"/>
    </source>
</evidence>
<dbReference type="GO" id="GO:0008843">
    <property type="term" value="F:endochitinase activity"/>
    <property type="evidence" value="ECO:0007669"/>
    <property type="project" value="UniProtKB-EC"/>
</dbReference>
<evidence type="ECO:0000313" key="12">
    <source>
        <dbReference type="EMBL" id="KAF2855776.1"/>
    </source>
</evidence>
<dbReference type="EC" id="3.2.1.14" evidence="2"/>
<dbReference type="Pfam" id="PF00704">
    <property type="entry name" value="Glyco_hydro_18"/>
    <property type="match status" value="1"/>
</dbReference>
<keyword evidence="3 8" id="KW-0378">Hydrolase</keyword>
<dbReference type="PANTHER" id="PTHR45708">
    <property type="entry name" value="ENDOCHITINASE"/>
    <property type="match status" value="1"/>
</dbReference>
<evidence type="ECO:0000256" key="3">
    <source>
        <dbReference type="ARBA" id="ARBA00022801"/>
    </source>
</evidence>
<keyword evidence="6 8" id="KW-0326">Glycosidase</keyword>
<evidence type="ECO:0000256" key="9">
    <source>
        <dbReference type="RuleBase" id="RU004453"/>
    </source>
</evidence>
<dbReference type="GO" id="GO:0006032">
    <property type="term" value="P:chitin catabolic process"/>
    <property type="evidence" value="ECO:0007669"/>
    <property type="project" value="UniProtKB-KW"/>
</dbReference>
<dbReference type="InterPro" id="IPR001223">
    <property type="entry name" value="Glyco_hydro18_cat"/>
</dbReference>
<evidence type="ECO:0000256" key="8">
    <source>
        <dbReference type="RuleBase" id="RU000489"/>
    </source>
</evidence>
<keyword evidence="10" id="KW-0732">Signal</keyword>
<evidence type="ECO:0000259" key="11">
    <source>
        <dbReference type="PROSITE" id="PS51910"/>
    </source>
</evidence>
<evidence type="ECO:0000256" key="1">
    <source>
        <dbReference type="ARBA" id="ARBA00000822"/>
    </source>
</evidence>
<dbReference type="GO" id="GO:0005576">
    <property type="term" value="C:extracellular region"/>
    <property type="evidence" value="ECO:0007669"/>
    <property type="project" value="TreeGrafter"/>
</dbReference>
<evidence type="ECO:0000313" key="13">
    <source>
        <dbReference type="Proteomes" id="UP000799423"/>
    </source>
</evidence>
<comment type="catalytic activity">
    <reaction evidence="1">
        <text>Random endo-hydrolysis of N-acetyl-beta-D-glucosaminide (1-&gt;4)-beta-linkages in chitin and chitodextrins.</text>
        <dbReference type="EC" id="3.2.1.14"/>
    </reaction>
</comment>
<keyword evidence="4" id="KW-0146">Chitin degradation</keyword>